<dbReference type="Proteomes" id="UP000469185">
    <property type="component" value="Unassembled WGS sequence"/>
</dbReference>
<gene>
    <name evidence="1" type="ORF">G1H11_00185</name>
</gene>
<dbReference type="NCBIfam" id="TIGR02243">
    <property type="entry name" value="putative baseplate assembly protein"/>
    <property type="match status" value="1"/>
</dbReference>
<dbReference type="EMBL" id="JAAGOB010000001">
    <property type="protein sequence ID" value="NED93730.1"/>
    <property type="molecule type" value="Genomic_DNA"/>
</dbReference>
<evidence type="ECO:0000313" key="1">
    <source>
        <dbReference type="EMBL" id="NED93730.1"/>
    </source>
</evidence>
<protein>
    <submittedName>
        <fullName evidence="1">Putative baseplate assembly protein</fullName>
    </submittedName>
</protein>
<reference evidence="1 2" key="1">
    <citation type="submission" date="2020-02" db="EMBL/GenBank/DDBJ databases">
        <authorList>
            <person name="Li X.-J."/>
            <person name="Feng X.-M."/>
        </authorList>
    </citation>
    <scope>NUCLEOTIDE SEQUENCE [LARGE SCALE GENOMIC DNA]</scope>
    <source>
        <strain evidence="1 2">CGMCC 4.7225</strain>
    </source>
</reference>
<comment type="caution">
    <text evidence="1">The sequence shown here is derived from an EMBL/GenBank/DDBJ whole genome shotgun (WGS) entry which is preliminary data.</text>
</comment>
<dbReference type="AlphaFoldDB" id="A0A6N9YFL7"/>
<keyword evidence="2" id="KW-1185">Reference proteome</keyword>
<name>A0A6N9YFL7_9ACTN</name>
<organism evidence="1 2">
    <name type="scientific">Phytoactinopolyspora alkaliphila</name>
    <dbReference type="NCBI Taxonomy" id="1783498"/>
    <lineage>
        <taxon>Bacteria</taxon>
        <taxon>Bacillati</taxon>
        <taxon>Actinomycetota</taxon>
        <taxon>Actinomycetes</taxon>
        <taxon>Jiangellales</taxon>
        <taxon>Jiangellaceae</taxon>
        <taxon>Phytoactinopolyspora</taxon>
    </lineage>
</organism>
<evidence type="ECO:0000313" key="2">
    <source>
        <dbReference type="Proteomes" id="UP000469185"/>
    </source>
</evidence>
<accession>A0A6N9YFL7</accession>
<sequence>MPLPAPNLDDRRFQDLVDEAKRLIPQFCPEWTNHNVGDPGVALIELFAWMSESVLFRLNQVPEKLYVHFLNLVGIEPFPPAVARTDITFWLSTALEQVVTVPAGTEVSTGSGDERPVVFSTTTELSIRPPRFSALLTIDAGERVTDRWEEFTALGVPVECFTPGLTPGDAFYLGFEESLAGTAVRLGLGAEAEGIGVDPRRPPLTWEAWTGEAWAGAAVHRDTTGGLNRDGDVVIMAPMRHAPLSLGGTSAHWLRGRLLLPAPGQPGYRVSPRIRTLSASAVGGTVPAEHATVMGTESLGRSTGAPGQTFAVSTSPVLPRRDGESIRVIDRSGASTWDEVMDFSHSGPGDRHVVWDSSTGEVRFGPRVRYPDGHIRQHGAVPPDGAEVVVTRYRCGGGQVGNVGARTLTELRATVSYVSGAVNLAAAAGGVDAETVDEAKVRGPMTLRTGSRAVTAGDFERLAAEASAQVARARCLPARPVGDPAGRTVSGPVRVMLVPHVRTHPRDQRLDDFALSAALLDVVRDHLDRHRLVGTAVEVGTPYYQGVSVAAMVRAQPGRPAELVRQRVEDELTRYINPLTGGPEGSGWPFETDLSFAAVSQLVEAVDGVDRMEEVLLFEFDLRTGRRIGSGRDIIRLEPDSLFLSAAHQVVVR</sequence>
<dbReference type="RefSeq" id="WP_163814954.1">
    <property type="nucleotide sequence ID" value="NZ_JAAGOB010000001.1"/>
</dbReference>
<dbReference type="InterPro" id="IPR011749">
    <property type="entry name" value="CHP02243"/>
</dbReference>
<proteinExistence type="predicted"/>